<keyword evidence="3" id="KW-1185">Reference proteome</keyword>
<proteinExistence type="predicted"/>
<evidence type="ECO:0000256" key="1">
    <source>
        <dbReference type="SAM" id="MobiDB-lite"/>
    </source>
</evidence>
<dbReference type="RefSeq" id="WP_143891719.1">
    <property type="nucleotide sequence ID" value="NZ_CP041666.1"/>
</dbReference>
<gene>
    <name evidence="2" type="ORF">FN924_01300</name>
</gene>
<sequence>MGKEGPDMPNFDSLNDRIIEDGNEQPVVSMKTSLDPKDPLENNPYYDPNKEYTPEELDKLRKFFGGK</sequence>
<evidence type="ECO:0000313" key="3">
    <source>
        <dbReference type="Proteomes" id="UP000315215"/>
    </source>
</evidence>
<protein>
    <submittedName>
        <fullName evidence="2">Uncharacterized protein</fullName>
    </submittedName>
</protein>
<organism evidence="2 3">
    <name type="scientific">Radiobacillus deserti</name>
    <dbReference type="NCBI Taxonomy" id="2594883"/>
    <lineage>
        <taxon>Bacteria</taxon>
        <taxon>Bacillati</taxon>
        <taxon>Bacillota</taxon>
        <taxon>Bacilli</taxon>
        <taxon>Bacillales</taxon>
        <taxon>Bacillaceae</taxon>
        <taxon>Radiobacillus</taxon>
    </lineage>
</organism>
<feature type="region of interest" description="Disordered" evidence="1">
    <location>
        <begin position="29"/>
        <end position="52"/>
    </location>
</feature>
<dbReference type="KEGG" id="aqt:FN924_01300"/>
<dbReference type="EMBL" id="CP041666">
    <property type="protein sequence ID" value="QDP38969.1"/>
    <property type="molecule type" value="Genomic_DNA"/>
</dbReference>
<dbReference type="AlphaFoldDB" id="A0A516KC40"/>
<accession>A0A516KC40</accession>
<dbReference type="OrthoDB" id="2469080at2"/>
<name>A0A516KC40_9BACI</name>
<reference evidence="2 3" key="1">
    <citation type="submission" date="2019-07" db="EMBL/GenBank/DDBJ databases">
        <authorList>
            <person name="Li J."/>
        </authorList>
    </citation>
    <scope>NUCLEOTIDE SEQUENCE [LARGE SCALE GENOMIC DNA]</scope>
    <source>
        <strain evidence="2 3">TKL69</strain>
    </source>
</reference>
<evidence type="ECO:0000313" key="2">
    <source>
        <dbReference type="EMBL" id="QDP38969.1"/>
    </source>
</evidence>
<dbReference type="Proteomes" id="UP000315215">
    <property type="component" value="Chromosome"/>
</dbReference>